<evidence type="ECO:0000313" key="2">
    <source>
        <dbReference type="EMBL" id="VAW68831.1"/>
    </source>
</evidence>
<dbReference type="GO" id="GO:0008887">
    <property type="term" value="F:glycerate kinase activity"/>
    <property type="evidence" value="ECO:0007669"/>
    <property type="project" value="UniProtKB-EC"/>
</dbReference>
<protein>
    <submittedName>
        <fullName evidence="2">Glycerate kinase</fullName>
        <ecNumber evidence="2">2.7.1.31</ecNumber>
    </submittedName>
</protein>
<accession>A0A3B0XMU2</accession>
<keyword evidence="2" id="KW-0418">Kinase</keyword>
<dbReference type="Gene3D" id="3.40.50.20">
    <property type="match status" value="1"/>
</dbReference>
<evidence type="ECO:0000259" key="1">
    <source>
        <dbReference type="PROSITE" id="PS00867"/>
    </source>
</evidence>
<proteinExistence type="predicted"/>
<dbReference type="EMBL" id="UOFI01000139">
    <property type="protein sequence ID" value="VAW68831.1"/>
    <property type="molecule type" value="Genomic_DNA"/>
</dbReference>
<feature type="domain" description="Carbamoyl phosphate synthase ATP-binding" evidence="1">
    <location>
        <begin position="262"/>
        <end position="269"/>
    </location>
</feature>
<dbReference type="InterPro" id="IPR003806">
    <property type="entry name" value="ATP-grasp_PylC-type"/>
</dbReference>
<dbReference type="SUPFAM" id="SSF56059">
    <property type="entry name" value="Glutathione synthetase ATP-binding domain-like"/>
    <property type="match status" value="1"/>
</dbReference>
<name>A0A3B0XMU2_9ZZZZ</name>
<organism evidence="2">
    <name type="scientific">hydrothermal vent metagenome</name>
    <dbReference type="NCBI Taxonomy" id="652676"/>
    <lineage>
        <taxon>unclassified sequences</taxon>
        <taxon>metagenomes</taxon>
        <taxon>ecological metagenomes</taxon>
    </lineage>
</organism>
<keyword evidence="2" id="KW-0808">Transferase</keyword>
<dbReference type="GO" id="GO:0046872">
    <property type="term" value="F:metal ion binding"/>
    <property type="evidence" value="ECO:0007669"/>
    <property type="project" value="InterPro"/>
</dbReference>
<dbReference type="EC" id="2.7.1.31" evidence="2"/>
<dbReference type="InterPro" id="IPR005479">
    <property type="entry name" value="CPAse_ATP-bd"/>
</dbReference>
<dbReference type="PROSITE" id="PS00867">
    <property type="entry name" value="CPSASE_2"/>
    <property type="match status" value="1"/>
</dbReference>
<dbReference type="Pfam" id="PF02655">
    <property type="entry name" value="ATP-grasp_3"/>
    <property type="match status" value="1"/>
</dbReference>
<sequence>MARFLITGARAPVALELVRNLSCNGHQVCIADSLNYPLAKNSRHVKKYRLIAEPGTQLKKFQQDLIKYIKEEEIDYLLPTCEEVFYVSFLKSELSKYCNVICDSFDLLSTLHSKYTIMELALDCGISLPVTEKVNASGLKSYKDKIKNKVIKKEFSRFGIDVLLISDRKLFNQYIKYRSGNFVVQEKIKGIEYSTYSIAYNGVVMAHSCYQSLYRVTNSAGYYFKAVKHVKIQKFVSLFVEKHGYTGQIGFDIIDNGDDIYLIECNPRATSGVHLLKNEDLAACLLGNAQQSSIMPGKPVMIAMAMNLIALPRAVSEFKLVQWYRDYCLAEDIMASNGDRSYILYSLVSLLELIKKSILKKTSLRTASTQDIEWDGRPL</sequence>
<dbReference type="AlphaFoldDB" id="A0A3B0XMU2"/>
<gene>
    <name evidence="2" type="ORF">MNBD_GAMMA09-1060</name>
</gene>
<reference evidence="2" key="1">
    <citation type="submission" date="2018-06" db="EMBL/GenBank/DDBJ databases">
        <authorList>
            <person name="Zhirakovskaya E."/>
        </authorList>
    </citation>
    <scope>NUCLEOTIDE SEQUENCE</scope>
</reference>
<dbReference type="GO" id="GO:0005524">
    <property type="term" value="F:ATP binding"/>
    <property type="evidence" value="ECO:0007669"/>
    <property type="project" value="InterPro"/>
</dbReference>
<dbReference type="Gene3D" id="3.30.470.20">
    <property type="entry name" value="ATP-grasp fold, B domain"/>
    <property type="match status" value="1"/>
</dbReference>